<protein>
    <submittedName>
        <fullName evidence="1">Uncharacterized protein</fullName>
    </submittedName>
</protein>
<name>A0AAV8XW84_9CUCU</name>
<accession>A0AAV8XW84</accession>
<comment type="caution">
    <text evidence="1">The sequence shown here is derived from an EMBL/GenBank/DDBJ whole genome shotgun (WGS) entry which is preliminary data.</text>
</comment>
<evidence type="ECO:0000313" key="1">
    <source>
        <dbReference type="EMBL" id="KAJ8942712.1"/>
    </source>
</evidence>
<dbReference type="AlphaFoldDB" id="A0AAV8XW84"/>
<proteinExistence type="predicted"/>
<evidence type="ECO:0000313" key="2">
    <source>
        <dbReference type="Proteomes" id="UP001162162"/>
    </source>
</evidence>
<dbReference type="Proteomes" id="UP001162162">
    <property type="component" value="Unassembled WGS sequence"/>
</dbReference>
<gene>
    <name evidence="1" type="ORF">NQ318_017011</name>
</gene>
<keyword evidence="2" id="KW-1185">Reference proteome</keyword>
<organism evidence="1 2">
    <name type="scientific">Aromia moschata</name>
    <dbReference type="NCBI Taxonomy" id="1265417"/>
    <lineage>
        <taxon>Eukaryota</taxon>
        <taxon>Metazoa</taxon>
        <taxon>Ecdysozoa</taxon>
        <taxon>Arthropoda</taxon>
        <taxon>Hexapoda</taxon>
        <taxon>Insecta</taxon>
        <taxon>Pterygota</taxon>
        <taxon>Neoptera</taxon>
        <taxon>Endopterygota</taxon>
        <taxon>Coleoptera</taxon>
        <taxon>Polyphaga</taxon>
        <taxon>Cucujiformia</taxon>
        <taxon>Chrysomeloidea</taxon>
        <taxon>Cerambycidae</taxon>
        <taxon>Cerambycinae</taxon>
        <taxon>Callichromatini</taxon>
        <taxon>Aromia</taxon>
    </lineage>
</organism>
<reference evidence="1" key="1">
    <citation type="journal article" date="2023" name="Insect Mol. Biol.">
        <title>Genome sequencing provides insights into the evolution of gene families encoding plant cell wall-degrading enzymes in longhorned beetles.</title>
        <authorList>
            <person name="Shin N.R."/>
            <person name="Okamura Y."/>
            <person name="Kirsch R."/>
            <person name="Pauchet Y."/>
        </authorList>
    </citation>
    <scope>NUCLEOTIDE SEQUENCE</scope>
    <source>
        <strain evidence="1">AMC_N1</strain>
    </source>
</reference>
<dbReference type="EMBL" id="JAPWTK010000316">
    <property type="protein sequence ID" value="KAJ8942712.1"/>
    <property type="molecule type" value="Genomic_DNA"/>
</dbReference>
<sequence>MKVWTPKVLDLGPRFQEAYRTQKTGKKRNLISLFDHSQSVDYGVSQYIGFAAQKGTAPPLTSRD</sequence>